<evidence type="ECO:0000313" key="2">
    <source>
        <dbReference type="EMBL" id="KAL0098674.1"/>
    </source>
</evidence>
<dbReference type="EMBL" id="JADYXP020000043">
    <property type="protein sequence ID" value="KAL0098674.1"/>
    <property type="molecule type" value="Genomic_DNA"/>
</dbReference>
<keyword evidence="3" id="KW-1185">Reference proteome</keyword>
<accession>A0AAW2E8G0</accession>
<reference evidence="2 3" key="1">
    <citation type="submission" date="2023-03" db="EMBL/GenBank/DDBJ databases">
        <title>High recombination rates correlate with genetic variation in Cardiocondyla obscurior ants.</title>
        <authorList>
            <person name="Errbii M."/>
        </authorList>
    </citation>
    <scope>NUCLEOTIDE SEQUENCE [LARGE SCALE GENOMIC DNA]</scope>
    <source>
        <strain evidence="2">Alpha-2009</strain>
        <tissue evidence="2">Whole body</tissue>
    </source>
</reference>
<comment type="caution">
    <text evidence="2">The sequence shown here is derived from an EMBL/GenBank/DDBJ whole genome shotgun (WGS) entry which is preliminary data.</text>
</comment>
<evidence type="ECO:0000313" key="3">
    <source>
        <dbReference type="Proteomes" id="UP001430953"/>
    </source>
</evidence>
<organism evidence="2 3">
    <name type="scientific">Cardiocondyla obscurior</name>
    <dbReference type="NCBI Taxonomy" id="286306"/>
    <lineage>
        <taxon>Eukaryota</taxon>
        <taxon>Metazoa</taxon>
        <taxon>Ecdysozoa</taxon>
        <taxon>Arthropoda</taxon>
        <taxon>Hexapoda</taxon>
        <taxon>Insecta</taxon>
        <taxon>Pterygota</taxon>
        <taxon>Neoptera</taxon>
        <taxon>Endopterygota</taxon>
        <taxon>Hymenoptera</taxon>
        <taxon>Apocrita</taxon>
        <taxon>Aculeata</taxon>
        <taxon>Formicoidea</taxon>
        <taxon>Formicidae</taxon>
        <taxon>Myrmicinae</taxon>
        <taxon>Cardiocondyla</taxon>
    </lineage>
</organism>
<feature type="region of interest" description="Disordered" evidence="1">
    <location>
        <begin position="1"/>
        <end position="38"/>
    </location>
</feature>
<name>A0AAW2E8G0_9HYME</name>
<sequence>MHRSCPSFPTAPQPEFQRHESESSQTPLSPRIPATGYRQRPRLVRATEIPWTGTPVQAIGSVVQHAADDTAAVGRSRLPPIPEHFATTKAQPFVLYRTLAPASLNPARPTRHQESLSLYNSFRTVVILGVECSPSRPNTLG</sequence>
<protein>
    <submittedName>
        <fullName evidence="2">Uncharacterized protein</fullName>
    </submittedName>
</protein>
<dbReference type="AlphaFoldDB" id="A0AAW2E8G0"/>
<evidence type="ECO:0000256" key="1">
    <source>
        <dbReference type="SAM" id="MobiDB-lite"/>
    </source>
</evidence>
<proteinExistence type="predicted"/>
<dbReference type="Proteomes" id="UP001430953">
    <property type="component" value="Unassembled WGS sequence"/>
</dbReference>
<gene>
    <name evidence="2" type="ORF">PUN28_020630</name>
</gene>